<dbReference type="PANTHER" id="PTHR24216">
    <property type="entry name" value="PAXILLIN-RELATED"/>
    <property type="match status" value="1"/>
</dbReference>
<feature type="compositionally biased region" description="Polar residues" evidence="1">
    <location>
        <begin position="1105"/>
        <end position="1118"/>
    </location>
</feature>
<feature type="compositionally biased region" description="Low complexity" evidence="1">
    <location>
        <begin position="190"/>
        <end position="199"/>
    </location>
</feature>
<feature type="compositionally biased region" description="Basic and acidic residues" evidence="1">
    <location>
        <begin position="667"/>
        <end position="698"/>
    </location>
</feature>
<feature type="compositionally biased region" description="Polar residues" evidence="1">
    <location>
        <begin position="241"/>
        <end position="251"/>
    </location>
</feature>
<feature type="compositionally biased region" description="Basic and acidic residues" evidence="1">
    <location>
        <begin position="705"/>
        <end position="714"/>
    </location>
</feature>
<feature type="compositionally biased region" description="Basic and acidic residues" evidence="1">
    <location>
        <begin position="228"/>
        <end position="238"/>
    </location>
</feature>
<feature type="compositionally biased region" description="Basic and acidic residues" evidence="1">
    <location>
        <begin position="38"/>
        <end position="48"/>
    </location>
</feature>
<feature type="compositionally biased region" description="Polar residues" evidence="1">
    <location>
        <begin position="204"/>
        <end position="217"/>
    </location>
</feature>
<feature type="compositionally biased region" description="Polar residues" evidence="1">
    <location>
        <begin position="25"/>
        <end position="37"/>
    </location>
</feature>
<feature type="compositionally biased region" description="Basic residues" evidence="1">
    <location>
        <begin position="1"/>
        <end position="10"/>
    </location>
</feature>
<feature type="region of interest" description="Disordered" evidence="1">
    <location>
        <begin position="1085"/>
        <end position="1127"/>
    </location>
</feature>
<feature type="compositionally biased region" description="Low complexity" evidence="1">
    <location>
        <begin position="1411"/>
        <end position="1425"/>
    </location>
</feature>
<protein>
    <submittedName>
        <fullName evidence="2">Uncharacterized protein</fullName>
    </submittedName>
</protein>
<reference evidence="2 3" key="1">
    <citation type="submission" date="2017-06" db="EMBL/GenBank/DDBJ databases">
        <title>Global population genomics of the pathogenic fungus Cryptococcus neoformans var. grubii.</title>
        <authorList>
            <person name="Cuomo C."/>
            <person name="Litvintseva A."/>
            <person name="Chen Y."/>
            <person name="Young S."/>
            <person name="Zeng Q."/>
            <person name="Chapman S."/>
            <person name="Gujja S."/>
            <person name="Saif S."/>
            <person name="Birren B."/>
        </authorList>
    </citation>
    <scope>NUCLEOTIDE SEQUENCE [LARGE SCALE GENOMIC DNA]</scope>
    <source>
        <strain evidence="2 3">Tu259-1</strain>
    </source>
</reference>
<feature type="compositionally biased region" description="Polar residues" evidence="1">
    <location>
        <begin position="1319"/>
        <end position="1345"/>
    </location>
</feature>
<sequence length="1739" mass="189377">MDRLFRKKSSRISEKRLNPSKGKSKQSAALSESTSNDGSKDAYEEKRVPGVAPSLHVDIRNSLILPSLTQRFSVLIPPLATVPEDSIRTLLASQRARIHGPALTEEEEELLFAELRASERNEWNRMPPKSNCDDDKTRTPSSKADIIPHPFAPLIETSAPSPSISVSGDSQSSPLHSGNSPLRSSPPPTSNSFSSFKTFGVASSPEQPTLGSLNSKGLESGMGGNVGLREDAYLRRVPEQGGTNDFKNTSGKLREKKEKGDKGGVPTTTPTKTATDHDLKPQPRIPDSSMQSESAEASLSSVIRPHSHATPIINTLRPDLESPELSNIAGPRRQRYRKSLLSDLTPAQVKRISMALEEIGGQLKRGGNIMENNIPKEWERAASDEKEVLASGESQKDLSGNQDEMRRERPRKPSDVFSEGSHSATSSVFPFKTSPTNSTFTGKSANTLTNTDPASPSRLPSSPRSHNLRAVVNEDIPPVPEPIFTPTRLQPVKANSIPSNASVVSTPTPSLVLHNPAYVPGQPRPIRPTHHGEGSLSSRAATPNGQPRFDILPNSRSVTPDSQSPPNTLRSSAAYSDATQSTNTSPSPLLHYPVSLAKANALSRSHSVNQASLPTCGHTNQSSVTRRRAGTLTLGETGSGQGLNFPNEMRASLQREIVEEEGYQQEEEQKARSREHLKDEKNDKGSASELREVIDRHSLGTSWYDSKDSIDEKGSFQSGRKSQVRDVVESSLDALRTADETSEGTDLPSAIPLQRLSWVSLDSVFDPDQDASQWIDILDGNDFGPVDSEPDDISDWPEKPELLLENITGLGAEELMLLQEELVAKARREREAMGLGFSPLISDTPTISKQYYSSNQQSPRLNTEGPSVMDARNTDSITMSGIVHVTSAMESPSSMASQLADTVPCVPQPPVLDTPSQPAPTPPAQEFRSAETFSSTTSIRDNVISNTTESLETEKEKDFRTRIAAATAALNRNHSLQGARLERKNTKRGAAMVISSPKLLSSTAKVPTHPLTHPDHPAVVDSILEKSLEKMSGSGSKMSQRWKKLMKKGPSISSSEVFKPVQPISAADSGLWNPNSIPQPAPIARLQRSNSQSASRTLEAPIQLRQGTITGTSLSSATPDFKSFQFPPRIDQREGLKADHKTCTTSAISQVPAQVITPPNTTVHGGALLNQPSERTQSPNEDIAILNFLQAGRQLGLTEDHLKAMLVQKEMLNHSGTMASKDSALPNTEPILKLSPSSSARQRSPAPIWQAEQPSTMIKQKKEGLFRSLSKKARELPTRMRTPEPPRKEVMTPVSAPRPLHDKVVLRRTMIFPDGLTPSAAQMTSDVTPGSPSSSNVGGQPSQRKLSVRRKPLNLSKEDRELVSNSPPAHQTGFGFNASPSQKLESNAHEGQGFGFLYHNPALRANDSTKPRSLTSMTLSRRSPSGMSQRSSIASSLIDMYGDDRDGGDEMLVKSPHGDSRTIEMIQNGPAQAVEICEYADGRVVWSVVDALRTSVAGSVDEDDYPFDHRLSQSSSNYSANKLFVFGEKCDLFAQTESMNGPSGSNIAGLNLGHIANRKSIIKPRPPTDVYFTSSRDVADLIDHLSRDLEASRGRIDIISSHDPSADNDGPFHHTQFDIEQLRTPGSPSSNSQFEDAPSPAPPLHRIPFSQHVHPRSSEAYHPPSEINPGGEVSLKYHAGHQVVQLSNTNSFANCEAHGPSARHFANSSRMQGKPLEYRLQELMNRMRNTKPAEEDDHR</sequence>
<feature type="region of interest" description="Disordered" evidence="1">
    <location>
        <begin position="381"/>
        <end position="465"/>
    </location>
</feature>
<gene>
    <name evidence="2" type="ORF">C361_06305</name>
</gene>
<feature type="compositionally biased region" description="Pro residues" evidence="1">
    <location>
        <begin position="910"/>
        <end position="923"/>
    </location>
</feature>
<feature type="region of interest" description="Disordered" evidence="1">
    <location>
        <begin position="1405"/>
        <end position="1432"/>
    </location>
</feature>
<dbReference type="EMBL" id="AMKT01000083">
    <property type="protein sequence ID" value="OXG13114.1"/>
    <property type="molecule type" value="Genomic_DNA"/>
</dbReference>
<name>A0A854QBY1_CRYNE</name>
<feature type="region of interest" description="Disordered" evidence="1">
    <location>
        <begin position="1316"/>
        <end position="1387"/>
    </location>
</feature>
<feature type="compositionally biased region" description="Basic and acidic residues" evidence="1">
    <location>
        <begin position="1275"/>
        <end position="1290"/>
    </location>
</feature>
<feature type="compositionally biased region" description="Low complexity" evidence="1">
    <location>
        <begin position="453"/>
        <end position="465"/>
    </location>
</feature>
<feature type="compositionally biased region" description="Polar residues" evidence="1">
    <location>
        <begin position="535"/>
        <end position="545"/>
    </location>
</feature>
<feature type="compositionally biased region" description="Polar residues" evidence="1">
    <location>
        <begin position="554"/>
        <end position="587"/>
    </location>
</feature>
<feature type="compositionally biased region" description="Basic and acidic residues" evidence="1">
    <location>
        <begin position="403"/>
        <end position="414"/>
    </location>
</feature>
<dbReference type="Proteomes" id="UP000199727">
    <property type="component" value="Unassembled WGS sequence"/>
</dbReference>
<accession>A0A854QBY1</accession>
<feature type="compositionally biased region" description="Polar residues" evidence="1">
    <location>
        <begin position="1624"/>
        <end position="1634"/>
    </location>
</feature>
<evidence type="ECO:0000313" key="3">
    <source>
        <dbReference type="Proteomes" id="UP000199727"/>
    </source>
</evidence>
<feature type="compositionally biased region" description="Polar residues" evidence="1">
    <location>
        <begin position="288"/>
        <end position="301"/>
    </location>
</feature>
<feature type="region of interest" description="Disordered" evidence="1">
    <location>
        <begin position="122"/>
        <end position="306"/>
    </location>
</feature>
<feature type="compositionally biased region" description="Basic and acidic residues" evidence="1">
    <location>
        <begin position="252"/>
        <end position="262"/>
    </location>
</feature>
<evidence type="ECO:0000313" key="2">
    <source>
        <dbReference type="EMBL" id="OXG13114.1"/>
    </source>
</evidence>
<feature type="region of interest" description="Disordered" evidence="1">
    <location>
        <begin position="514"/>
        <end position="589"/>
    </location>
</feature>
<dbReference type="PANTHER" id="PTHR24216:SF65">
    <property type="entry name" value="PAXILLIN-LIKE PROTEIN 1"/>
    <property type="match status" value="1"/>
</dbReference>
<dbReference type="OrthoDB" id="3259825at2759"/>
<feature type="compositionally biased region" description="Polar residues" evidence="1">
    <location>
        <begin position="420"/>
        <end position="452"/>
    </location>
</feature>
<feature type="region of interest" description="Disordered" evidence="1">
    <location>
        <begin position="910"/>
        <end position="936"/>
    </location>
</feature>
<feature type="region of interest" description="Disordered" evidence="1">
    <location>
        <begin position="608"/>
        <end position="628"/>
    </location>
</feature>
<feature type="region of interest" description="Disordered" evidence="1">
    <location>
        <begin position="1"/>
        <end position="48"/>
    </location>
</feature>
<proteinExistence type="predicted"/>
<organism evidence="2 3">
    <name type="scientific">Cryptococcus neoformans Tu259-1</name>
    <dbReference type="NCBI Taxonomy" id="1230072"/>
    <lineage>
        <taxon>Eukaryota</taxon>
        <taxon>Fungi</taxon>
        <taxon>Dikarya</taxon>
        <taxon>Basidiomycota</taxon>
        <taxon>Agaricomycotina</taxon>
        <taxon>Tremellomycetes</taxon>
        <taxon>Tremellales</taxon>
        <taxon>Cryptococcaceae</taxon>
        <taxon>Cryptococcus</taxon>
        <taxon>Cryptococcus neoformans species complex</taxon>
    </lineage>
</organism>
<feature type="compositionally biased region" description="Polar residues" evidence="1">
    <location>
        <begin position="1087"/>
        <end position="1096"/>
    </location>
</feature>
<feature type="compositionally biased region" description="Low complexity" evidence="1">
    <location>
        <begin position="264"/>
        <end position="273"/>
    </location>
</feature>
<feature type="compositionally biased region" description="Polar residues" evidence="1">
    <location>
        <begin position="608"/>
        <end position="624"/>
    </location>
</feature>
<feature type="region of interest" description="Disordered" evidence="1">
    <location>
        <begin position="660"/>
        <end position="722"/>
    </location>
</feature>
<feature type="compositionally biased region" description="Polar residues" evidence="1">
    <location>
        <begin position="158"/>
        <end position="183"/>
    </location>
</feature>
<feature type="region of interest" description="Disordered" evidence="1">
    <location>
        <begin position="1621"/>
        <end position="1644"/>
    </location>
</feature>
<feature type="region of interest" description="Disordered" evidence="1">
    <location>
        <begin position="1275"/>
        <end position="1295"/>
    </location>
</feature>
<evidence type="ECO:0000256" key="1">
    <source>
        <dbReference type="SAM" id="MobiDB-lite"/>
    </source>
</evidence>
<comment type="caution">
    <text evidence="2">The sequence shown here is derived from an EMBL/GenBank/DDBJ whole genome shotgun (WGS) entry which is preliminary data.</text>
</comment>